<evidence type="ECO:0000256" key="1">
    <source>
        <dbReference type="ARBA" id="ARBA00022801"/>
    </source>
</evidence>
<dbReference type="SUPFAM" id="SSF53474">
    <property type="entry name" value="alpha/beta-Hydrolases"/>
    <property type="match status" value="1"/>
</dbReference>
<reference evidence="3" key="1">
    <citation type="submission" date="2022-11" db="EMBL/GenBank/DDBJ databases">
        <title>Genome Sequence of Cubamyces cubensis.</title>
        <authorList>
            <person name="Buettner E."/>
        </authorList>
    </citation>
    <scope>NUCLEOTIDE SEQUENCE</scope>
    <source>
        <strain evidence="3">MPL-01</strain>
    </source>
</reference>
<evidence type="ECO:0000259" key="2">
    <source>
        <dbReference type="Pfam" id="PF07859"/>
    </source>
</evidence>
<gene>
    <name evidence="3" type="ORF">ONZ51_g9389</name>
</gene>
<keyword evidence="1" id="KW-0378">Hydrolase</keyword>
<dbReference type="InterPro" id="IPR029058">
    <property type="entry name" value="AB_hydrolase_fold"/>
</dbReference>
<dbReference type="PANTHER" id="PTHR48081">
    <property type="entry name" value="AB HYDROLASE SUPERFAMILY PROTEIN C4A8.06C"/>
    <property type="match status" value="1"/>
</dbReference>
<evidence type="ECO:0000313" key="4">
    <source>
        <dbReference type="Proteomes" id="UP001215151"/>
    </source>
</evidence>
<dbReference type="Gene3D" id="3.40.50.1820">
    <property type="entry name" value="alpha/beta hydrolase"/>
    <property type="match status" value="1"/>
</dbReference>
<dbReference type="GO" id="GO:0016787">
    <property type="term" value="F:hydrolase activity"/>
    <property type="evidence" value="ECO:0007669"/>
    <property type="project" value="UniProtKB-KW"/>
</dbReference>
<name>A0AAD7X9U5_9APHY</name>
<dbReference type="InterPro" id="IPR013094">
    <property type="entry name" value="AB_hydrolase_3"/>
</dbReference>
<sequence length="357" mass="38727">MSLYAHLAAPDPKLGPLLAKLGPPAPPTDDPFVLRRQFEAASFLHQAEWEDRLPPASGYCVEEHAVRADADGTGEDGHITVRSYTPTSRDNQPEGGFPLLVWYHGGGCVAGDLDLDDNYLRNLCADSRLSIVNVGYRLAPEHVFPTGFNDAYAGLKWAARHAPALRASLKAGFIVGGTSAGANLAAAVAIRARDDPFFAPGSGGEITGQLLQTPQVVHPAANVGRYAPELRSMEEQADAPFLTARKLRVFADALRAPPNDERISPLLASSHAGLPRAFIQVFGMDPLRDEGLLYARLLRDAGVRTRLNVYPGVPHTFMMVFPETEVAARVERDVRDGIRWLLFSALLHVTRKANVSV</sequence>
<dbReference type="PANTHER" id="PTHR48081:SF8">
    <property type="entry name" value="ALPHA_BETA HYDROLASE FOLD-3 DOMAIN-CONTAINING PROTEIN-RELATED"/>
    <property type="match status" value="1"/>
</dbReference>
<dbReference type="InterPro" id="IPR050300">
    <property type="entry name" value="GDXG_lipolytic_enzyme"/>
</dbReference>
<evidence type="ECO:0000313" key="3">
    <source>
        <dbReference type="EMBL" id="KAJ8468818.1"/>
    </source>
</evidence>
<dbReference type="Proteomes" id="UP001215151">
    <property type="component" value="Unassembled WGS sequence"/>
</dbReference>
<dbReference type="Pfam" id="PF07859">
    <property type="entry name" value="Abhydrolase_3"/>
    <property type="match status" value="1"/>
</dbReference>
<organism evidence="3 4">
    <name type="scientific">Trametes cubensis</name>
    <dbReference type="NCBI Taxonomy" id="1111947"/>
    <lineage>
        <taxon>Eukaryota</taxon>
        <taxon>Fungi</taxon>
        <taxon>Dikarya</taxon>
        <taxon>Basidiomycota</taxon>
        <taxon>Agaricomycotina</taxon>
        <taxon>Agaricomycetes</taxon>
        <taxon>Polyporales</taxon>
        <taxon>Polyporaceae</taxon>
        <taxon>Trametes</taxon>
    </lineage>
</organism>
<feature type="domain" description="Alpha/beta hydrolase fold-3" evidence="2">
    <location>
        <begin position="100"/>
        <end position="318"/>
    </location>
</feature>
<dbReference type="EMBL" id="JAPEVG010000319">
    <property type="protein sequence ID" value="KAJ8468818.1"/>
    <property type="molecule type" value="Genomic_DNA"/>
</dbReference>
<dbReference type="AlphaFoldDB" id="A0AAD7X9U5"/>
<comment type="caution">
    <text evidence="3">The sequence shown here is derived from an EMBL/GenBank/DDBJ whole genome shotgun (WGS) entry which is preliminary data.</text>
</comment>
<protein>
    <recommendedName>
        <fullName evidence="2">Alpha/beta hydrolase fold-3 domain-containing protein</fullName>
    </recommendedName>
</protein>
<proteinExistence type="predicted"/>
<keyword evidence="4" id="KW-1185">Reference proteome</keyword>
<accession>A0AAD7X9U5</accession>